<feature type="non-terminal residue" evidence="2">
    <location>
        <position position="1"/>
    </location>
</feature>
<evidence type="ECO:0000256" key="1">
    <source>
        <dbReference type="SAM" id="MobiDB-lite"/>
    </source>
</evidence>
<organism evidence="2 3">
    <name type="scientific">Erythranthe guttata</name>
    <name type="common">Yellow monkey flower</name>
    <name type="synonym">Mimulus guttatus</name>
    <dbReference type="NCBI Taxonomy" id="4155"/>
    <lineage>
        <taxon>Eukaryota</taxon>
        <taxon>Viridiplantae</taxon>
        <taxon>Streptophyta</taxon>
        <taxon>Embryophyta</taxon>
        <taxon>Tracheophyta</taxon>
        <taxon>Spermatophyta</taxon>
        <taxon>Magnoliopsida</taxon>
        <taxon>eudicotyledons</taxon>
        <taxon>Gunneridae</taxon>
        <taxon>Pentapetalae</taxon>
        <taxon>asterids</taxon>
        <taxon>lamiids</taxon>
        <taxon>Lamiales</taxon>
        <taxon>Phrymaceae</taxon>
        <taxon>Erythranthe</taxon>
    </lineage>
</organism>
<dbReference type="AlphaFoldDB" id="A0A022QCK9"/>
<keyword evidence="3" id="KW-1185">Reference proteome</keyword>
<protein>
    <submittedName>
        <fullName evidence="2">Uncharacterized protein</fullName>
    </submittedName>
</protein>
<feature type="compositionally biased region" description="Basic residues" evidence="1">
    <location>
        <begin position="74"/>
        <end position="83"/>
    </location>
</feature>
<proteinExistence type="predicted"/>
<evidence type="ECO:0000313" key="3">
    <source>
        <dbReference type="Proteomes" id="UP000030748"/>
    </source>
</evidence>
<name>A0A022QCK9_ERYGU</name>
<feature type="region of interest" description="Disordered" evidence="1">
    <location>
        <begin position="32"/>
        <end position="90"/>
    </location>
</feature>
<reference evidence="2 3" key="1">
    <citation type="journal article" date="2013" name="Proc. Natl. Acad. Sci. U.S.A.">
        <title>Fine-scale variation in meiotic recombination in Mimulus inferred from population shotgun sequencing.</title>
        <authorList>
            <person name="Hellsten U."/>
            <person name="Wright K.M."/>
            <person name="Jenkins J."/>
            <person name="Shu S."/>
            <person name="Yuan Y."/>
            <person name="Wessler S.R."/>
            <person name="Schmutz J."/>
            <person name="Willis J.H."/>
            <person name="Rokhsar D.S."/>
        </authorList>
    </citation>
    <scope>NUCLEOTIDE SEQUENCE [LARGE SCALE GENOMIC DNA]</scope>
    <source>
        <strain evidence="3">cv. DUN x IM62</strain>
    </source>
</reference>
<sequence length="90" mass="10381">DDALTRLPYTSSHHPGAYRFTRSMKTQTELAHPFGHRDARTNPNNQPFFLSNLPPARQDRGTPEASRVRGGSNLHKRRVRHIHEKREDVS</sequence>
<dbReference type="EMBL" id="KI631928">
    <property type="protein sequence ID" value="EYU25691.1"/>
    <property type="molecule type" value="Genomic_DNA"/>
</dbReference>
<gene>
    <name evidence="2" type="ORF">MIMGU_mgv1a018587mg</name>
</gene>
<evidence type="ECO:0000313" key="2">
    <source>
        <dbReference type="EMBL" id="EYU25691.1"/>
    </source>
</evidence>
<accession>A0A022QCK9</accession>
<dbReference type="Proteomes" id="UP000030748">
    <property type="component" value="Unassembled WGS sequence"/>
</dbReference>